<name>A0AA45WNP2_9BACL</name>
<sequence>MILSGREHLGRFCIGNLQVGDSMVENLIRMGLGCVWQIKLVSADAQVKRMRKWYWSRWPIHQTRPSHNHLFSVSRTGVLAKGDKWYRQLYMMVIHLNCNERKKEIII</sequence>
<evidence type="ECO:0000313" key="2">
    <source>
        <dbReference type="Proteomes" id="UP001157946"/>
    </source>
</evidence>
<evidence type="ECO:0000313" key="1">
    <source>
        <dbReference type="EMBL" id="SMP18995.1"/>
    </source>
</evidence>
<accession>A0AA45WNP2</accession>
<gene>
    <name evidence="1" type="ORF">SAMN06265361_103234</name>
</gene>
<reference evidence="1" key="1">
    <citation type="submission" date="2017-05" db="EMBL/GenBank/DDBJ databases">
        <authorList>
            <person name="Varghese N."/>
            <person name="Submissions S."/>
        </authorList>
    </citation>
    <scope>NUCLEOTIDE SEQUENCE</scope>
    <source>
        <strain evidence="1">DSM 45262</strain>
    </source>
</reference>
<dbReference type="Proteomes" id="UP001157946">
    <property type="component" value="Unassembled WGS sequence"/>
</dbReference>
<keyword evidence="2" id="KW-1185">Reference proteome</keyword>
<proteinExistence type="predicted"/>
<organism evidence="1 2">
    <name type="scientific">Laceyella tengchongensis</name>
    <dbReference type="NCBI Taxonomy" id="574699"/>
    <lineage>
        <taxon>Bacteria</taxon>
        <taxon>Bacillati</taxon>
        <taxon>Bacillota</taxon>
        <taxon>Bacilli</taxon>
        <taxon>Bacillales</taxon>
        <taxon>Thermoactinomycetaceae</taxon>
        <taxon>Laceyella</taxon>
    </lineage>
</organism>
<protein>
    <submittedName>
        <fullName evidence="1">Uncharacterized protein</fullName>
    </submittedName>
</protein>
<comment type="caution">
    <text evidence="1">The sequence shown here is derived from an EMBL/GenBank/DDBJ whole genome shotgun (WGS) entry which is preliminary data.</text>
</comment>
<dbReference type="EMBL" id="FXTU01000003">
    <property type="protein sequence ID" value="SMP18995.1"/>
    <property type="molecule type" value="Genomic_DNA"/>
</dbReference>
<dbReference type="AlphaFoldDB" id="A0AA45WNP2"/>